<proteinExistence type="predicted"/>
<dbReference type="EMBL" id="CAJVPQ010017481">
    <property type="protein sequence ID" value="CAG8748512.1"/>
    <property type="molecule type" value="Genomic_DNA"/>
</dbReference>
<feature type="non-terminal residue" evidence="1">
    <location>
        <position position="107"/>
    </location>
</feature>
<dbReference type="Proteomes" id="UP000789570">
    <property type="component" value="Unassembled WGS sequence"/>
</dbReference>
<accession>A0A9N9IUJ0</accession>
<evidence type="ECO:0000313" key="1">
    <source>
        <dbReference type="EMBL" id="CAG8748512.1"/>
    </source>
</evidence>
<comment type="caution">
    <text evidence="1">The sequence shown here is derived from an EMBL/GenBank/DDBJ whole genome shotgun (WGS) entry which is preliminary data.</text>
</comment>
<keyword evidence="2" id="KW-1185">Reference proteome</keyword>
<reference evidence="1" key="1">
    <citation type="submission" date="2021-06" db="EMBL/GenBank/DDBJ databases">
        <authorList>
            <person name="Kallberg Y."/>
            <person name="Tangrot J."/>
            <person name="Rosling A."/>
        </authorList>
    </citation>
    <scope>NUCLEOTIDE SEQUENCE</scope>
    <source>
        <strain evidence="1">UK204</strain>
    </source>
</reference>
<organism evidence="1 2">
    <name type="scientific">Funneliformis caledonium</name>
    <dbReference type="NCBI Taxonomy" id="1117310"/>
    <lineage>
        <taxon>Eukaryota</taxon>
        <taxon>Fungi</taxon>
        <taxon>Fungi incertae sedis</taxon>
        <taxon>Mucoromycota</taxon>
        <taxon>Glomeromycotina</taxon>
        <taxon>Glomeromycetes</taxon>
        <taxon>Glomerales</taxon>
        <taxon>Glomeraceae</taxon>
        <taxon>Funneliformis</taxon>
    </lineage>
</organism>
<evidence type="ECO:0000313" key="2">
    <source>
        <dbReference type="Proteomes" id="UP000789570"/>
    </source>
</evidence>
<protein>
    <submittedName>
        <fullName evidence="1">11733_t:CDS:1</fullName>
    </submittedName>
</protein>
<gene>
    <name evidence="1" type="ORF">FCALED_LOCUS16138</name>
</gene>
<dbReference type="AlphaFoldDB" id="A0A9N9IUJ0"/>
<dbReference type="OrthoDB" id="432719at2759"/>
<name>A0A9N9IUJ0_9GLOM</name>
<sequence length="107" mass="12574">MFLSIQHQIFIPDEVVTIKESQERLERTAVLVAINKSFISCIFLSDTIKPEVKVAVRPYVIWNYCRDSDRRLITHSPSDHSIMRYYRDSYRVSPKGKTQIVQSLQLE</sequence>